<reference evidence="1" key="4">
    <citation type="submission" date="2019-03" db="UniProtKB">
        <authorList>
            <consortium name="EnsemblPlants"/>
        </authorList>
    </citation>
    <scope>IDENTIFICATION</scope>
</reference>
<dbReference type="Proteomes" id="UP000015105">
    <property type="component" value="Chromosome 1D"/>
</dbReference>
<evidence type="ECO:0000313" key="1">
    <source>
        <dbReference type="EnsemblPlants" id="AET1Gv20200300.1"/>
    </source>
</evidence>
<reference evidence="1" key="5">
    <citation type="journal article" date="2021" name="G3 (Bethesda)">
        <title>Aegilops tauschii genome assembly Aet v5.0 features greater sequence contiguity and improved annotation.</title>
        <authorList>
            <person name="Wang L."/>
            <person name="Zhu T."/>
            <person name="Rodriguez J.C."/>
            <person name="Deal K.R."/>
            <person name="Dubcovsky J."/>
            <person name="McGuire P.E."/>
            <person name="Lux T."/>
            <person name="Spannagl M."/>
            <person name="Mayer K.F.X."/>
            <person name="Baldrich P."/>
            <person name="Meyers B.C."/>
            <person name="Huo N."/>
            <person name="Gu Y.Q."/>
            <person name="Zhou H."/>
            <person name="Devos K.M."/>
            <person name="Bennetzen J.L."/>
            <person name="Unver T."/>
            <person name="Budak H."/>
            <person name="Gulick P.J."/>
            <person name="Galiba G."/>
            <person name="Kalapos B."/>
            <person name="Nelson D.R."/>
            <person name="Li P."/>
            <person name="You F.M."/>
            <person name="Luo M.C."/>
            <person name="Dvorak J."/>
        </authorList>
    </citation>
    <scope>NUCLEOTIDE SEQUENCE [LARGE SCALE GENOMIC DNA]</scope>
    <source>
        <strain evidence="1">cv. AL8/78</strain>
    </source>
</reference>
<evidence type="ECO:0000313" key="2">
    <source>
        <dbReference type="Proteomes" id="UP000015105"/>
    </source>
</evidence>
<protein>
    <recommendedName>
        <fullName evidence="3">Reverse transcriptase zinc-binding domain-containing protein</fullName>
    </recommendedName>
</protein>
<reference evidence="2" key="2">
    <citation type="journal article" date="2017" name="Nat. Plants">
        <title>The Aegilops tauschii genome reveals multiple impacts of transposons.</title>
        <authorList>
            <person name="Zhao G."/>
            <person name="Zou C."/>
            <person name="Li K."/>
            <person name="Wang K."/>
            <person name="Li T."/>
            <person name="Gao L."/>
            <person name="Zhang X."/>
            <person name="Wang H."/>
            <person name="Yang Z."/>
            <person name="Liu X."/>
            <person name="Jiang W."/>
            <person name="Mao L."/>
            <person name="Kong X."/>
            <person name="Jiao Y."/>
            <person name="Jia J."/>
        </authorList>
    </citation>
    <scope>NUCLEOTIDE SEQUENCE [LARGE SCALE GENOMIC DNA]</scope>
    <source>
        <strain evidence="2">cv. AL8/78</strain>
    </source>
</reference>
<dbReference type="EnsemblPlants" id="AET1Gv20200300.1">
    <property type="protein sequence ID" value="AET1Gv20200300.1"/>
    <property type="gene ID" value="AET1Gv20200300"/>
</dbReference>
<accession>A0A452XXD7</accession>
<reference evidence="1" key="3">
    <citation type="journal article" date="2017" name="Nature">
        <title>Genome sequence of the progenitor of the wheat D genome Aegilops tauschii.</title>
        <authorList>
            <person name="Luo M.C."/>
            <person name="Gu Y.Q."/>
            <person name="Puiu D."/>
            <person name="Wang H."/>
            <person name="Twardziok S.O."/>
            <person name="Deal K.R."/>
            <person name="Huo N."/>
            <person name="Zhu T."/>
            <person name="Wang L."/>
            <person name="Wang Y."/>
            <person name="McGuire P.E."/>
            <person name="Liu S."/>
            <person name="Long H."/>
            <person name="Ramasamy R.K."/>
            <person name="Rodriguez J.C."/>
            <person name="Van S.L."/>
            <person name="Yuan L."/>
            <person name="Wang Z."/>
            <person name="Xia Z."/>
            <person name="Xiao L."/>
            <person name="Anderson O.D."/>
            <person name="Ouyang S."/>
            <person name="Liang Y."/>
            <person name="Zimin A.V."/>
            <person name="Pertea G."/>
            <person name="Qi P."/>
            <person name="Bennetzen J.L."/>
            <person name="Dai X."/>
            <person name="Dawson M.W."/>
            <person name="Muller H.G."/>
            <person name="Kugler K."/>
            <person name="Rivarola-Duarte L."/>
            <person name="Spannagl M."/>
            <person name="Mayer K.F.X."/>
            <person name="Lu F.H."/>
            <person name="Bevan M.W."/>
            <person name="Leroy P."/>
            <person name="Li P."/>
            <person name="You F.M."/>
            <person name="Sun Q."/>
            <person name="Liu Z."/>
            <person name="Lyons E."/>
            <person name="Wicker T."/>
            <person name="Salzberg S.L."/>
            <person name="Devos K.M."/>
            <person name="Dvorak J."/>
        </authorList>
    </citation>
    <scope>NUCLEOTIDE SEQUENCE [LARGE SCALE GENOMIC DNA]</scope>
    <source>
        <strain evidence="1">cv. AL8/78</strain>
    </source>
</reference>
<keyword evidence="2" id="KW-1185">Reference proteome</keyword>
<reference evidence="2" key="1">
    <citation type="journal article" date="2014" name="Science">
        <title>Ancient hybridizations among the ancestral genomes of bread wheat.</title>
        <authorList>
            <consortium name="International Wheat Genome Sequencing Consortium,"/>
            <person name="Marcussen T."/>
            <person name="Sandve S.R."/>
            <person name="Heier L."/>
            <person name="Spannagl M."/>
            <person name="Pfeifer M."/>
            <person name="Jakobsen K.S."/>
            <person name="Wulff B.B."/>
            <person name="Steuernagel B."/>
            <person name="Mayer K.F."/>
            <person name="Olsen O.A."/>
        </authorList>
    </citation>
    <scope>NUCLEOTIDE SEQUENCE [LARGE SCALE GENOMIC DNA]</scope>
    <source>
        <strain evidence="2">cv. AL8/78</strain>
    </source>
</reference>
<sequence length="82" mass="9917">KNKFLMSKWMYRLSVENGGMWAQILRSKFLQSKTLAQVTARPNDSPFWKGLMRTKDLFFRRVKFFVGNGMTTRFWEDTWLEE</sequence>
<organism evidence="1 2">
    <name type="scientific">Aegilops tauschii subsp. strangulata</name>
    <name type="common">Goatgrass</name>
    <dbReference type="NCBI Taxonomy" id="200361"/>
    <lineage>
        <taxon>Eukaryota</taxon>
        <taxon>Viridiplantae</taxon>
        <taxon>Streptophyta</taxon>
        <taxon>Embryophyta</taxon>
        <taxon>Tracheophyta</taxon>
        <taxon>Spermatophyta</taxon>
        <taxon>Magnoliopsida</taxon>
        <taxon>Liliopsida</taxon>
        <taxon>Poales</taxon>
        <taxon>Poaceae</taxon>
        <taxon>BOP clade</taxon>
        <taxon>Pooideae</taxon>
        <taxon>Triticodae</taxon>
        <taxon>Triticeae</taxon>
        <taxon>Triticinae</taxon>
        <taxon>Aegilops</taxon>
    </lineage>
</organism>
<dbReference type="Gramene" id="AET1Gv20200300.1">
    <property type="protein sequence ID" value="AET1Gv20200300.1"/>
    <property type="gene ID" value="AET1Gv20200300"/>
</dbReference>
<name>A0A452XXD7_AEGTS</name>
<dbReference type="AlphaFoldDB" id="A0A452XXD7"/>
<evidence type="ECO:0008006" key="3">
    <source>
        <dbReference type="Google" id="ProtNLM"/>
    </source>
</evidence>
<proteinExistence type="predicted"/>
<dbReference type="STRING" id="200361.A0A452XXD7"/>